<accession>A0ABD1SZV6</accession>
<comment type="caution">
    <text evidence="1">The sequence shown here is derived from an EMBL/GenBank/DDBJ whole genome shotgun (WGS) entry which is preliminary data.</text>
</comment>
<dbReference type="AlphaFoldDB" id="A0ABD1SZV6"/>
<evidence type="ECO:0000313" key="1">
    <source>
        <dbReference type="EMBL" id="KAL2505979.1"/>
    </source>
</evidence>
<dbReference type="Proteomes" id="UP001604336">
    <property type="component" value="Unassembled WGS sequence"/>
</dbReference>
<sequence>MLQSYFDFQGDQSPDEYRSVCTAINRMVADRYQDYKLKAHNHLKAHELSHLYGELSSENLQKRIDFFTSPTFVLRETQQMQVVSNGVSVDKCAIAKEVLGD</sequence>
<dbReference type="EMBL" id="JBFOLK010000006">
    <property type="protein sequence ID" value="KAL2505979.1"/>
    <property type="molecule type" value="Genomic_DNA"/>
</dbReference>
<evidence type="ECO:0000313" key="2">
    <source>
        <dbReference type="Proteomes" id="UP001604336"/>
    </source>
</evidence>
<organism evidence="1 2">
    <name type="scientific">Abeliophyllum distichum</name>
    <dbReference type="NCBI Taxonomy" id="126358"/>
    <lineage>
        <taxon>Eukaryota</taxon>
        <taxon>Viridiplantae</taxon>
        <taxon>Streptophyta</taxon>
        <taxon>Embryophyta</taxon>
        <taxon>Tracheophyta</taxon>
        <taxon>Spermatophyta</taxon>
        <taxon>Magnoliopsida</taxon>
        <taxon>eudicotyledons</taxon>
        <taxon>Gunneridae</taxon>
        <taxon>Pentapetalae</taxon>
        <taxon>asterids</taxon>
        <taxon>lamiids</taxon>
        <taxon>Lamiales</taxon>
        <taxon>Oleaceae</taxon>
        <taxon>Forsythieae</taxon>
        <taxon>Abeliophyllum</taxon>
    </lineage>
</organism>
<reference evidence="2" key="1">
    <citation type="submission" date="2024-07" db="EMBL/GenBank/DDBJ databases">
        <title>Two chromosome-level genome assemblies of Korean endemic species Abeliophyllum distichum and Forsythia ovata (Oleaceae).</title>
        <authorList>
            <person name="Jang H."/>
        </authorList>
    </citation>
    <scope>NUCLEOTIDE SEQUENCE [LARGE SCALE GENOMIC DNA]</scope>
</reference>
<gene>
    <name evidence="1" type="ORF">Adt_21600</name>
</gene>
<protein>
    <submittedName>
        <fullName evidence="1">Uncharacterized protein</fullName>
    </submittedName>
</protein>
<keyword evidence="2" id="KW-1185">Reference proteome</keyword>
<name>A0ABD1SZV6_9LAMI</name>
<proteinExistence type="predicted"/>